<dbReference type="RefSeq" id="WP_114210506.1">
    <property type="nucleotide sequence ID" value="NZ_CP030840.1"/>
</dbReference>
<dbReference type="AlphaFoldDB" id="A0A2Z5G9U9"/>
<evidence type="ECO:0000313" key="2">
    <source>
        <dbReference type="EMBL" id="AXC15931.1"/>
    </source>
</evidence>
<reference evidence="2 3" key="1">
    <citation type="journal article" date="2018" name="Front. Microbiol.">
        <title>Hydrolytic Capabilities as a Key to Environmental Success: Chitinolytic and Cellulolytic Acidobacteria From Acidic Sub-arctic Soils and Boreal Peatlands.</title>
        <authorList>
            <person name="Belova S.E."/>
            <person name="Ravin N.V."/>
            <person name="Pankratov T.A."/>
            <person name="Rakitin A.L."/>
            <person name="Ivanova A.A."/>
            <person name="Beletsky A.V."/>
            <person name="Mardanov A.V."/>
            <person name="Sinninghe Damste J.S."/>
            <person name="Dedysh S.N."/>
        </authorList>
    </citation>
    <scope>NUCLEOTIDE SEQUENCE [LARGE SCALE GENOMIC DNA]</scope>
    <source>
        <strain evidence="2 3">SBC82</strain>
    </source>
</reference>
<name>A0A2Z5G9U9_9BACT</name>
<organism evidence="2 3">
    <name type="scientific">Acidisarcina polymorpha</name>
    <dbReference type="NCBI Taxonomy" id="2211140"/>
    <lineage>
        <taxon>Bacteria</taxon>
        <taxon>Pseudomonadati</taxon>
        <taxon>Acidobacteriota</taxon>
        <taxon>Terriglobia</taxon>
        <taxon>Terriglobales</taxon>
        <taxon>Acidobacteriaceae</taxon>
        <taxon>Acidisarcina</taxon>
    </lineage>
</organism>
<feature type="chain" id="PRO_5016319191" description="Lipocalin-like domain-containing protein" evidence="1">
    <location>
        <begin position="19"/>
        <end position="162"/>
    </location>
</feature>
<protein>
    <recommendedName>
        <fullName evidence="4">Lipocalin-like domain-containing protein</fullName>
    </recommendedName>
</protein>
<feature type="signal peptide" evidence="1">
    <location>
        <begin position="1"/>
        <end position="18"/>
    </location>
</feature>
<proteinExistence type="predicted"/>
<keyword evidence="3" id="KW-1185">Reference proteome</keyword>
<dbReference type="OrthoDB" id="122529at2"/>
<accession>A0A2Z5G9U9</accession>
<gene>
    <name evidence="2" type="ORF">ACPOL_6719</name>
</gene>
<keyword evidence="1" id="KW-0732">Signal</keyword>
<sequence>MKRRLFFGLLLMALVACHGMCSPPNPDFSGVWKLNGERSTPKRSGNVTLRIDHHDAQLNVETTIRRGSGAARTAMQRYTTDGKVSTTIGADGDEFHTSIVRSGKSLVFSVEEHEDGHIILSRETWTLIENGAALERVREGAKASPDGTGKQILIYLREPPQT</sequence>
<evidence type="ECO:0008006" key="4">
    <source>
        <dbReference type="Google" id="ProtNLM"/>
    </source>
</evidence>
<dbReference type="Proteomes" id="UP000253606">
    <property type="component" value="Chromosome"/>
</dbReference>
<evidence type="ECO:0000313" key="3">
    <source>
        <dbReference type="Proteomes" id="UP000253606"/>
    </source>
</evidence>
<dbReference type="EMBL" id="CP030840">
    <property type="protein sequence ID" value="AXC15931.1"/>
    <property type="molecule type" value="Genomic_DNA"/>
</dbReference>
<dbReference type="PROSITE" id="PS51257">
    <property type="entry name" value="PROKAR_LIPOPROTEIN"/>
    <property type="match status" value="1"/>
</dbReference>
<dbReference type="KEGG" id="abas:ACPOL_6719"/>
<evidence type="ECO:0000256" key="1">
    <source>
        <dbReference type="SAM" id="SignalP"/>
    </source>
</evidence>